<feature type="domain" description="Activator of Hsp90 ATPase homologue 1/2-like C-terminal" evidence="2">
    <location>
        <begin position="21"/>
        <end position="132"/>
    </location>
</feature>
<name>A0A852VYL2_9MICO</name>
<organism evidence="3 4">
    <name type="scientific">Janibacter cremeus</name>
    <dbReference type="NCBI Taxonomy" id="1285192"/>
    <lineage>
        <taxon>Bacteria</taxon>
        <taxon>Bacillati</taxon>
        <taxon>Actinomycetota</taxon>
        <taxon>Actinomycetes</taxon>
        <taxon>Micrococcales</taxon>
        <taxon>Intrasporangiaceae</taxon>
        <taxon>Janibacter</taxon>
    </lineage>
</organism>
<evidence type="ECO:0000313" key="4">
    <source>
        <dbReference type="Proteomes" id="UP000554054"/>
    </source>
</evidence>
<dbReference type="EMBL" id="JACCAE010000001">
    <property type="protein sequence ID" value="NYF98815.1"/>
    <property type="molecule type" value="Genomic_DNA"/>
</dbReference>
<dbReference type="Proteomes" id="UP000554054">
    <property type="component" value="Unassembled WGS sequence"/>
</dbReference>
<comment type="caution">
    <text evidence="3">The sequence shown here is derived from an EMBL/GenBank/DDBJ whole genome shotgun (WGS) entry which is preliminary data.</text>
</comment>
<protein>
    <submittedName>
        <fullName evidence="3">Uncharacterized protein YndB with AHSA1/START domain</fullName>
    </submittedName>
</protein>
<sequence length="168" mass="17956">MPLSSISVDDDAVAVAWSLSVPVHAAWAGLSDPAVLSLWLGQCIECDVRSDGRLVVDHGDGYVCRSVVTEADEPHRLAMTWEFPDEPESRIGIELRPSAAGTVVELAHHGLGDLVGPYGPGWITHLTFLEAALADVPIPAPQFWNLHTTFESLHAGRNSGSSPATVSR</sequence>
<dbReference type="InterPro" id="IPR013538">
    <property type="entry name" value="ASHA1/2-like_C"/>
</dbReference>
<evidence type="ECO:0000259" key="2">
    <source>
        <dbReference type="Pfam" id="PF08327"/>
    </source>
</evidence>
<proteinExistence type="inferred from homology"/>
<dbReference type="Gene3D" id="3.30.530.20">
    <property type="match status" value="1"/>
</dbReference>
<evidence type="ECO:0000313" key="3">
    <source>
        <dbReference type="EMBL" id="NYF98815.1"/>
    </source>
</evidence>
<keyword evidence="4" id="KW-1185">Reference proteome</keyword>
<accession>A0A852VYL2</accession>
<dbReference type="Pfam" id="PF08327">
    <property type="entry name" value="AHSA1"/>
    <property type="match status" value="1"/>
</dbReference>
<dbReference type="SUPFAM" id="SSF55961">
    <property type="entry name" value="Bet v1-like"/>
    <property type="match status" value="1"/>
</dbReference>
<evidence type="ECO:0000256" key="1">
    <source>
        <dbReference type="ARBA" id="ARBA00006817"/>
    </source>
</evidence>
<dbReference type="AlphaFoldDB" id="A0A852VYL2"/>
<comment type="similarity">
    <text evidence="1">Belongs to the AHA1 family.</text>
</comment>
<dbReference type="RefSeq" id="WP_185991586.1">
    <property type="nucleotide sequence ID" value="NZ_JACCAE010000001.1"/>
</dbReference>
<dbReference type="InterPro" id="IPR023393">
    <property type="entry name" value="START-like_dom_sf"/>
</dbReference>
<gene>
    <name evidence="3" type="ORF">BJY20_002207</name>
</gene>
<reference evidence="3 4" key="1">
    <citation type="submission" date="2020-07" db="EMBL/GenBank/DDBJ databases">
        <title>Sequencing the genomes of 1000 actinobacteria strains.</title>
        <authorList>
            <person name="Klenk H.-P."/>
        </authorList>
    </citation>
    <scope>NUCLEOTIDE SEQUENCE [LARGE SCALE GENOMIC DNA]</scope>
    <source>
        <strain evidence="3 4">DSM 26154</strain>
    </source>
</reference>